<keyword evidence="2" id="KW-1185">Reference proteome</keyword>
<proteinExistence type="predicted"/>
<gene>
    <name evidence="1" type="ORF">GURASL_33530</name>
</gene>
<name>A0ABM8EPB7_9BACT</name>
<dbReference type="Proteomes" id="UP001317705">
    <property type="component" value="Chromosome"/>
</dbReference>
<dbReference type="EMBL" id="AP027151">
    <property type="protein sequence ID" value="BDV44430.1"/>
    <property type="molecule type" value="Genomic_DNA"/>
</dbReference>
<protein>
    <submittedName>
        <fullName evidence="1">Uncharacterized protein</fullName>
    </submittedName>
</protein>
<evidence type="ECO:0000313" key="1">
    <source>
        <dbReference type="EMBL" id="BDV44430.1"/>
    </source>
</evidence>
<accession>A0ABM8EPB7</accession>
<organism evidence="1 2">
    <name type="scientific">Geotalea uraniireducens</name>
    <dbReference type="NCBI Taxonomy" id="351604"/>
    <lineage>
        <taxon>Bacteria</taxon>
        <taxon>Pseudomonadati</taxon>
        <taxon>Thermodesulfobacteriota</taxon>
        <taxon>Desulfuromonadia</taxon>
        <taxon>Geobacterales</taxon>
        <taxon>Geobacteraceae</taxon>
        <taxon>Geotalea</taxon>
    </lineage>
</organism>
<sequence length="76" mass="8201">MTTWDTATPFVAAISDLPAAQGRELASKGIHARPGKSNYQGVKFEYSFCCSLLQPPVPGHGLPGLRIKLNLSVIYI</sequence>
<evidence type="ECO:0000313" key="2">
    <source>
        <dbReference type="Proteomes" id="UP001317705"/>
    </source>
</evidence>
<reference evidence="1 2" key="1">
    <citation type="submission" date="2022-12" db="EMBL/GenBank/DDBJ databases">
        <title>Polyphasic characterization of Geotalea uranireducens NIT-SL11 newly isolated from a complex of sewage sludge and microbially reduced graphene oxide.</title>
        <authorList>
            <person name="Xie L."/>
            <person name="Yoshida N."/>
            <person name="Meng L."/>
        </authorList>
    </citation>
    <scope>NUCLEOTIDE SEQUENCE [LARGE SCALE GENOMIC DNA]</scope>
    <source>
        <strain evidence="1 2">NIT-SL11</strain>
    </source>
</reference>